<dbReference type="Gene3D" id="3.40.50.2300">
    <property type="match status" value="1"/>
</dbReference>
<dbReference type="EMBL" id="SOFS01000019">
    <property type="protein sequence ID" value="TFC20506.1"/>
    <property type="molecule type" value="Genomic_DNA"/>
</dbReference>
<evidence type="ECO:0000313" key="1">
    <source>
        <dbReference type="EMBL" id="TFC20506.1"/>
    </source>
</evidence>
<proteinExistence type="predicted"/>
<evidence type="ECO:0008006" key="3">
    <source>
        <dbReference type="Google" id="ProtNLM"/>
    </source>
</evidence>
<dbReference type="Proteomes" id="UP000297604">
    <property type="component" value="Unassembled WGS sequence"/>
</dbReference>
<name>A0ABY2IQP4_9MICO</name>
<reference evidence="1 2" key="1">
    <citation type="submission" date="2019-03" db="EMBL/GenBank/DDBJ databases">
        <title>Genomics of glacier-inhabiting Cryobacterium strains.</title>
        <authorList>
            <person name="Liu Q."/>
            <person name="Xin Y.-H."/>
        </authorList>
    </citation>
    <scope>NUCLEOTIDE SEQUENCE [LARGE SCALE GENOMIC DNA]</scope>
    <source>
        <strain evidence="1 2">MDB1-5</strain>
    </source>
</reference>
<dbReference type="InterPro" id="IPR028082">
    <property type="entry name" value="Peripla_BP_I"/>
</dbReference>
<keyword evidence="2" id="KW-1185">Reference proteome</keyword>
<sequence>MPFPALNVTSRPRGLTSAGLALTVVAAALLLSGCTAGDAPVVVTSTPTVAATVAPTGDGTLLIGTLFPMTGEAGAAVTGAAQVAGTELAAREILEQAVPGTLPIQLVHRNSTGNVAAAVADLVARHVDLVLWDATSAVPADVTASVAAAGIALLPLNDFTNGGTPLAADEAFAVRLRTSDPGLADTAGGGEAFDGVVLAALAAREAGDDGGPSIAPALDRVSHGDAVCASWASCITALGEKKQIAYQGVTGRRS</sequence>
<organism evidence="1 2">
    <name type="scientific">Cryobacterium glucosi</name>
    <dbReference type="NCBI Taxonomy" id="1259175"/>
    <lineage>
        <taxon>Bacteria</taxon>
        <taxon>Bacillati</taxon>
        <taxon>Actinomycetota</taxon>
        <taxon>Actinomycetes</taxon>
        <taxon>Micrococcales</taxon>
        <taxon>Microbacteriaceae</taxon>
        <taxon>Cryobacterium</taxon>
    </lineage>
</organism>
<gene>
    <name evidence="1" type="ORF">E3O46_09875</name>
</gene>
<dbReference type="RefSeq" id="WP_134449932.1">
    <property type="nucleotide sequence ID" value="NZ_SOFS01000019.1"/>
</dbReference>
<evidence type="ECO:0000313" key="2">
    <source>
        <dbReference type="Proteomes" id="UP000297604"/>
    </source>
</evidence>
<accession>A0ABY2IQP4</accession>
<comment type="caution">
    <text evidence="1">The sequence shown here is derived from an EMBL/GenBank/DDBJ whole genome shotgun (WGS) entry which is preliminary data.</text>
</comment>
<protein>
    <recommendedName>
        <fullName evidence="3">Leucine-binding protein domain-containing protein</fullName>
    </recommendedName>
</protein>
<dbReference type="SUPFAM" id="SSF53822">
    <property type="entry name" value="Periplasmic binding protein-like I"/>
    <property type="match status" value="1"/>
</dbReference>